<protein>
    <submittedName>
        <fullName evidence="3">Alpha/beta hydrolase</fullName>
    </submittedName>
</protein>
<proteinExistence type="predicted"/>
<dbReference type="GO" id="GO:0016787">
    <property type="term" value="F:hydrolase activity"/>
    <property type="evidence" value="ECO:0007669"/>
    <property type="project" value="UniProtKB-KW"/>
</dbReference>
<dbReference type="InterPro" id="IPR000073">
    <property type="entry name" value="AB_hydrolase_1"/>
</dbReference>
<dbReference type="EMBL" id="MKQR01000016">
    <property type="protein sequence ID" value="OLR92719.1"/>
    <property type="molecule type" value="Genomic_DNA"/>
</dbReference>
<keyword evidence="1 3" id="KW-0378">Hydrolase</keyword>
<name>A0A1Q9LL56_9PSEU</name>
<accession>A0A1Q9LL56</accession>
<evidence type="ECO:0000259" key="2">
    <source>
        <dbReference type="Pfam" id="PF00561"/>
    </source>
</evidence>
<dbReference type="InterPro" id="IPR029058">
    <property type="entry name" value="AB_hydrolase_fold"/>
</dbReference>
<dbReference type="AlphaFoldDB" id="A0A1Q9LL56"/>
<keyword evidence="4" id="KW-1185">Reference proteome</keyword>
<dbReference type="SUPFAM" id="SSF53474">
    <property type="entry name" value="alpha/beta-Hydrolases"/>
    <property type="match status" value="1"/>
</dbReference>
<evidence type="ECO:0000313" key="4">
    <source>
        <dbReference type="Proteomes" id="UP000186040"/>
    </source>
</evidence>
<gene>
    <name evidence="3" type="ORF">BJP25_20360</name>
</gene>
<dbReference type="Pfam" id="PF00561">
    <property type="entry name" value="Abhydrolase_1"/>
    <property type="match status" value="1"/>
</dbReference>
<organism evidence="3 4">
    <name type="scientific">Actinokineospora bangkokensis</name>
    <dbReference type="NCBI Taxonomy" id="1193682"/>
    <lineage>
        <taxon>Bacteria</taxon>
        <taxon>Bacillati</taxon>
        <taxon>Actinomycetota</taxon>
        <taxon>Actinomycetes</taxon>
        <taxon>Pseudonocardiales</taxon>
        <taxon>Pseudonocardiaceae</taxon>
        <taxon>Actinokineospora</taxon>
    </lineage>
</organism>
<dbReference type="Gene3D" id="3.40.50.1820">
    <property type="entry name" value="alpha/beta hydrolase"/>
    <property type="match status" value="1"/>
</dbReference>
<dbReference type="STRING" id="1193682.BJP25_20360"/>
<evidence type="ECO:0000313" key="3">
    <source>
        <dbReference type="EMBL" id="OLR92719.1"/>
    </source>
</evidence>
<dbReference type="PANTHER" id="PTHR43329">
    <property type="entry name" value="EPOXIDE HYDROLASE"/>
    <property type="match status" value="1"/>
</dbReference>
<dbReference type="Proteomes" id="UP000186040">
    <property type="component" value="Unassembled WGS sequence"/>
</dbReference>
<dbReference type="InterPro" id="IPR000639">
    <property type="entry name" value="Epox_hydrolase-like"/>
</dbReference>
<evidence type="ECO:0000256" key="1">
    <source>
        <dbReference type="ARBA" id="ARBA00022801"/>
    </source>
</evidence>
<sequence length="280" mass="29937">MTVNGVDFTLLEAGGPGPLALCLHGFPDTAHTWRHLLPALAEQGFHAVAPFLRGYAPTTPAPDGAYEVGALAADANGLHQALGAGSNAVLVGHDWGAAAAYAAASAAPERWRRLVTMAVPPPGPRRPRSYEQHKRSFYMYLFTLPVAERVVAAEGYAFLDDLWADWSPGYDAAEDLALVKRALADPAHLTAALGYYRAQFDTSTHQPRYAREQAHAGRAPDTPTLYLHGADDGCILPPEPLAAQALLSPGSRADVLAGVGHFLHLESPAEVNRRVLDWIA</sequence>
<reference evidence="3 4" key="1">
    <citation type="submission" date="2016-10" db="EMBL/GenBank/DDBJ databases">
        <title>The Draft Genome Sequence of Actinokineospora bangkokensis 44EHWT reveals the biosynthetic pathway of antifungal compounds Thailandins with unusual extender unit butylmalonyl-CoA.</title>
        <authorList>
            <person name="Greule A."/>
            <person name="Intra B."/>
            <person name="Flemming S."/>
            <person name="Rommel M.G."/>
            <person name="Panbangred W."/>
            <person name="Bechthold A."/>
        </authorList>
    </citation>
    <scope>NUCLEOTIDE SEQUENCE [LARGE SCALE GENOMIC DNA]</scope>
    <source>
        <strain evidence="3 4">44EHW</strain>
    </source>
</reference>
<dbReference type="PRINTS" id="PR00412">
    <property type="entry name" value="EPOXHYDRLASE"/>
</dbReference>
<comment type="caution">
    <text evidence="3">The sequence shown here is derived from an EMBL/GenBank/DDBJ whole genome shotgun (WGS) entry which is preliminary data.</text>
</comment>
<feature type="domain" description="AB hydrolase-1" evidence="2">
    <location>
        <begin position="21"/>
        <end position="268"/>
    </location>
</feature>